<keyword evidence="3" id="KW-1185">Reference proteome</keyword>
<protein>
    <submittedName>
        <fullName evidence="2">Uncharacterized protein</fullName>
    </submittedName>
</protein>
<accession>A0A1N7IJ81</accession>
<evidence type="ECO:0000256" key="1">
    <source>
        <dbReference type="SAM" id="MobiDB-lite"/>
    </source>
</evidence>
<gene>
    <name evidence="2" type="ORF">SAMN05421779_101202</name>
</gene>
<name>A0A1N7IJ81_9PROT</name>
<dbReference type="EMBL" id="FTOA01000001">
    <property type="protein sequence ID" value="SIS37164.1"/>
    <property type="molecule type" value="Genomic_DNA"/>
</dbReference>
<reference evidence="2 3" key="1">
    <citation type="submission" date="2017-01" db="EMBL/GenBank/DDBJ databases">
        <authorList>
            <person name="Mah S.A."/>
            <person name="Swanson W.J."/>
            <person name="Moy G.W."/>
            <person name="Vacquier V.D."/>
        </authorList>
    </citation>
    <scope>NUCLEOTIDE SEQUENCE [LARGE SCALE GENOMIC DNA]</scope>
    <source>
        <strain evidence="2 3">DSM 11589</strain>
    </source>
</reference>
<proteinExistence type="predicted"/>
<organism evidence="2 3">
    <name type="scientific">Insolitispirillum peregrinum</name>
    <dbReference type="NCBI Taxonomy" id="80876"/>
    <lineage>
        <taxon>Bacteria</taxon>
        <taxon>Pseudomonadati</taxon>
        <taxon>Pseudomonadota</taxon>
        <taxon>Alphaproteobacteria</taxon>
        <taxon>Rhodospirillales</taxon>
        <taxon>Novispirillaceae</taxon>
        <taxon>Insolitispirillum</taxon>
    </lineage>
</organism>
<evidence type="ECO:0000313" key="3">
    <source>
        <dbReference type="Proteomes" id="UP000185678"/>
    </source>
</evidence>
<evidence type="ECO:0000313" key="2">
    <source>
        <dbReference type="EMBL" id="SIS37164.1"/>
    </source>
</evidence>
<dbReference type="AlphaFoldDB" id="A0A1N7IJ81"/>
<dbReference type="Proteomes" id="UP000185678">
    <property type="component" value="Unassembled WGS sequence"/>
</dbReference>
<sequence>MGVAMTSDDQKPSPAQHAGTTAEPLRIHFEHTLFHKVDDIYFRIDEQSDDPVAVVTLGVETVVLPLRGIMREFNLQDTPDGEMLELLAKSLKYVTALRMGDPVPSEILTREASWEPDARHKQIAYHRLAMQLLGWLSGDEHIITDPEELLQVAGDPTFRKKINDAFGEAAEALGLGRDNKEQVTHYIAALAHELSYIESMRDQFKQMQLIDVKIQELRRLYGNHRTVLEIADPCARLMERALSDFKILFDQADGQTGEIMAALRNIERERSYIQDMRDQLHIRLLAWKPILEKWHNQPVRRSQHAEELLEETYHFLAPRYMPVDQWVMMTKLQSPNHEADHSGVSSVEDQKVKKLGGEMSWF</sequence>
<dbReference type="STRING" id="80876.SAMN05421779_101202"/>
<feature type="region of interest" description="Disordered" evidence="1">
    <location>
        <begin position="1"/>
        <end position="22"/>
    </location>
</feature>